<keyword evidence="1" id="KW-0560">Oxidoreductase</keyword>
<accession>A0ABP8S411</accession>
<protein>
    <recommendedName>
        <fullName evidence="2">Luciferase-like domain-containing protein</fullName>
    </recommendedName>
</protein>
<name>A0ABP8S411_9PSEU</name>
<dbReference type="InterPro" id="IPR011251">
    <property type="entry name" value="Luciferase-like_dom"/>
</dbReference>
<organism evidence="3 4">
    <name type="scientific">Pseudonocardia xishanensis</name>
    <dbReference type="NCBI Taxonomy" id="630995"/>
    <lineage>
        <taxon>Bacteria</taxon>
        <taxon>Bacillati</taxon>
        <taxon>Actinomycetota</taxon>
        <taxon>Actinomycetes</taxon>
        <taxon>Pseudonocardiales</taxon>
        <taxon>Pseudonocardiaceae</taxon>
        <taxon>Pseudonocardia</taxon>
    </lineage>
</organism>
<evidence type="ECO:0000313" key="4">
    <source>
        <dbReference type="Proteomes" id="UP001501598"/>
    </source>
</evidence>
<evidence type="ECO:0000313" key="3">
    <source>
        <dbReference type="EMBL" id="GAA4560851.1"/>
    </source>
</evidence>
<sequence>MGRVGARAESPVTLLREYTPAVRGLLDGDRLDVRGRYVHLDAVALDDPVPDVPPLLIGARGPRSVRLAGEVADGLLLDAVATPESVRTARNAVDAARSGAGIEGAAEVVVFVETTPEDARAAVDRFAAAGADAVVLLAPEDDPDPEPLIAALTRHVLHEGRGWLP</sequence>
<comment type="caution">
    <text evidence="3">The sequence shown here is derived from an EMBL/GenBank/DDBJ whole genome shotgun (WGS) entry which is preliminary data.</text>
</comment>
<dbReference type="PANTHER" id="PTHR43244">
    <property type="match status" value="1"/>
</dbReference>
<feature type="domain" description="Luciferase-like" evidence="2">
    <location>
        <begin position="3"/>
        <end position="140"/>
    </location>
</feature>
<dbReference type="Proteomes" id="UP001501598">
    <property type="component" value="Unassembled WGS sequence"/>
</dbReference>
<evidence type="ECO:0000256" key="1">
    <source>
        <dbReference type="ARBA" id="ARBA00023002"/>
    </source>
</evidence>
<dbReference type="SUPFAM" id="SSF51679">
    <property type="entry name" value="Bacterial luciferase-like"/>
    <property type="match status" value="1"/>
</dbReference>
<dbReference type="PANTHER" id="PTHR43244:SF1">
    <property type="entry name" value="5,10-METHYLENETETRAHYDROMETHANOPTERIN REDUCTASE"/>
    <property type="match status" value="1"/>
</dbReference>
<dbReference type="Pfam" id="PF00296">
    <property type="entry name" value="Bac_luciferase"/>
    <property type="match status" value="1"/>
</dbReference>
<reference evidence="4" key="1">
    <citation type="journal article" date="2019" name="Int. J. Syst. Evol. Microbiol.">
        <title>The Global Catalogue of Microorganisms (GCM) 10K type strain sequencing project: providing services to taxonomists for standard genome sequencing and annotation.</title>
        <authorList>
            <consortium name="The Broad Institute Genomics Platform"/>
            <consortium name="The Broad Institute Genome Sequencing Center for Infectious Disease"/>
            <person name="Wu L."/>
            <person name="Ma J."/>
        </authorList>
    </citation>
    <scope>NUCLEOTIDE SEQUENCE [LARGE SCALE GENOMIC DNA]</scope>
    <source>
        <strain evidence="4">JCM 17906</strain>
    </source>
</reference>
<proteinExistence type="predicted"/>
<dbReference type="InterPro" id="IPR036661">
    <property type="entry name" value="Luciferase-like_sf"/>
</dbReference>
<dbReference type="EMBL" id="BAABGT010000123">
    <property type="protein sequence ID" value="GAA4560851.1"/>
    <property type="molecule type" value="Genomic_DNA"/>
</dbReference>
<gene>
    <name evidence="3" type="ORF">GCM10023175_71720</name>
</gene>
<keyword evidence="4" id="KW-1185">Reference proteome</keyword>
<evidence type="ECO:0000259" key="2">
    <source>
        <dbReference type="Pfam" id="PF00296"/>
    </source>
</evidence>
<dbReference type="CDD" id="cd01097">
    <property type="entry name" value="Tetrahydromethanopterin_reductase"/>
    <property type="match status" value="1"/>
</dbReference>
<dbReference type="Gene3D" id="3.20.20.30">
    <property type="entry name" value="Luciferase-like domain"/>
    <property type="match status" value="1"/>
</dbReference>
<dbReference type="InterPro" id="IPR050564">
    <property type="entry name" value="F420-G6PD/mer"/>
</dbReference>